<reference evidence="1" key="2">
    <citation type="journal article" date="2019" name="Genome Biol. Evol.">
        <title>Day and night: Metabolic profiles and evolutionary relationships of six axenic non-marine cyanobacteria.</title>
        <authorList>
            <person name="Will S.E."/>
            <person name="Henke P."/>
            <person name="Boedeker C."/>
            <person name="Huang S."/>
            <person name="Brinkmann H."/>
            <person name="Rohde M."/>
            <person name="Jarek M."/>
            <person name="Friedl T."/>
            <person name="Seufert S."/>
            <person name="Schumacher M."/>
            <person name="Overmann J."/>
            <person name="Neumann-Schaal M."/>
            <person name="Petersen J."/>
        </authorList>
    </citation>
    <scope>NUCLEOTIDE SEQUENCE [LARGE SCALE GENOMIC DNA]</scope>
    <source>
        <strain evidence="1">PCC 7102</strain>
    </source>
</reference>
<accession>A0A3S1CT15</accession>
<sequence>MIWKEFLQDVGSLAYQDLHNPNNSRKLPNFFDKDEDKDFGELLSNLAEMHNA</sequence>
<dbReference type="RefSeq" id="WP_158632774.1">
    <property type="nucleotide sequence ID" value="NZ_RSCL01000003.1"/>
</dbReference>
<comment type="caution">
    <text evidence="1">The sequence shown here is derived from an EMBL/GenBank/DDBJ whole genome shotgun (WGS) entry which is preliminary data.</text>
</comment>
<protein>
    <submittedName>
        <fullName evidence="1">Uncharacterized protein</fullName>
    </submittedName>
</protein>
<organism evidence="1 2">
    <name type="scientific">Dulcicalothrix desertica PCC 7102</name>
    <dbReference type="NCBI Taxonomy" id="232991"/>
    <lineage>
        <taxon>Bacteria</taxon>
        <taxon>Bacillati</taxon>
        <taxon>Cyanobacteriota</taxon>
        <taxon>Cyanophyceae</taxon>
        <taxon>Nostocales</taxon>
        <taxon>Calotrichaceae</taxon>
        <taxon>Dulcicalothrix</taxon>
    </lineage>
</organism>
<gene>
    <name evidence="1" type="ORF">DSM106972_013150</name>
</gene>
<reference evidence="1" key="1">
    <citation type="submission" date="2018-12" db="EMBL/GenBank/DDBJ databases">
        <authorList>
            <person name="Will S."/>
            <person name="Neumann-Schaal M."/>
            <person name="Henke P."/>
        </authorList>
    </citation>
    <scope>NUCLEOTIDE SEQUENCE</scope>
    <source>
        <strain evidence="1">PCC 7102</strain>
    </source>
</reference>
<proteinExistence type="predicted"/>
<dbReference type="Proteomes" id="UP000271624">
    <property type="component" value="Unassembled WGS sequence"/>
</dbReference>
<evidence type="ECO:0000313" key="2">
    <source>
        <dbReference type="Proteomes" id="UP000271624"/>
    </source>
</evidence>
<name>A0A3S1CT15_9CYAN</name>
<evidence type="ECO:0000313" key="1">
    <source>
        <dbReference type="EMBL" id="RUT08147.1"/>
    </source>
</evidence>
<dbReference type="EMBL" id="RSCL01000003">
    <property type="protein sequence ID" value="RUT08147.1"/>
    <property type="molecule type" value="Genomic_DNA"/>
</dbReference>
<keyword evidence="2" id="KW-1185">Reference proteome</keyword>
<dbReference type="AlphaFoldDB" id="A0A3S1CT15"/>